<keyword evidence="2" id="KW-1185">Reference proteome</keyword>
<evidence type="ECO:0000313" key="1">
    <source>
        <dbReference type="EMBL" id="KAK7423337.1"/>
    </source>
</evidence>
<sequence>MADDEHGEDSAPYYCIIEARCRLCQFALKDNELVYAAVGDDRVSEEFEFQQQLSVYDEDLDINFHLCLGDECLSRTKATVCFHSRCYEFRSYPITPTFLAATKYAFVVPAHEERRRADYIQRALAQNLSLATSWPRELPHKLWLMIARPMVQECAVLNLEEAVHRSDAISNSMLDLSRPVYATYVKVEARYYVRSLQNSLGTDASKQAHLLLPARTEKQGTDDDDAGKDLFVVEDHIGILQVIFVSPNRRDQWCRSQPSIPGAWWRHIPRETTPSTAAIKTNKGLVVRDIQSTLQKPAAGVARISWQVPVPFPPP</sequence>
<reference evidence="1 2" key="1">
    <citation type="journal article" date="2025" name="Microbiol. Resour. Announc.">
        <title>Draft genome sequences for Neonectria magnoliae and Neonectria punicea, canker pathogens of Liriodendron tulipifera and Acer saccharum in West Virginia.</title>
        <authorList>
            <person name="Petronek H.M."/>
            <person name="Kasson M.T."/>
            <person name="Metheny A.M."/>
            <person name="Stauder C.M."/>
            <person name="Lovett B."/>
            <person name="Lynch S.C."/>
            <person name="Garnas J.R."/>
            <person name="Kasson L.R."/>
            <person name="Stajich J.E."/>
        </authorList>
    </citation>
    <scope>NUCLEOTIDE SEQUENCE [LARGE SCALE GENOMIC DNA]</scope>
    <source>
        <strain evidence="1 2">NRRL 64653</strain>
    </source>
</reference>
<evidence type="ECO:0000313" key="2">
    <source>
        <dbReference type="Proteomes" id="UP001498476"/>
    </source>
</evidence>
<comment type="caution">
    <text evidence="1">The sequence shown here is derived from an EMBL/GenBank/DDBJ whole genome shotgun (WGS) entry which is preliminary data.</text>
</comment>
<dbReference type="Proteomes" id="UP001498476">
    <property type="component" value="Unassembled WGS sequence"/>
</dbReference>
<accession>A0ABR1HQR4</accession>
<organism evidence="1 2">
    <name type="scientific">Neonectria punicea</name>
    <dbReference type="NCBI Taxonomy" id="979145"/>
    <lineage>
        <taxon>Eukaryota</taxon>
        <taxon>Fungi</taxon>
        <taxon>Dikarya</taxon>
        <taxon>Ascomycota</taxon>
        <taxon>Pezizomycotina</taxon>
        <taxon>Sordariomycetes</taxon>
        <taxon>Hypocreomycetidae</taxon>
        <taxon>Hypocreales</taxon>
        <taxon>Nectriaceae</taxon>
        <taxon>Neonectria</taxon>
    </lineage>
</organism>
<name>A0ABR1HQR4_9HYPO</name>
<protein>
    <submittedName>
        <fullName evidence="1">Uncharacterized protein</fullName>
    </submittedName>
</protein>
<dbReference type="EMBL" id="JAZAVJ010000010">
    <property type="protein sequence ID" value="KAK7423337.1"/>
    <property type="molecule type" value="Genomic_DNA"/>
</dbReference>
<gene>
    <name evidence="1" type="ORF">QQX98_001128</name>
</gene>
<proteinExistence type="predicted"/>